<evidence type="ECO:0000313" key="1">
    <source>
        <dbReference type="EMBL" id="ACE75418.1"/>
    </source>
</evidence>
<accession>B7S943</accession>
<organism evidence="1">
    <name type="scientific">Glyptapanteles indiensis</name>
    <name type="common">Parasitoid wasp</name>
    <dbReference type="NCBI Taxonomy" id="92994"/>
    <lineage>
        <taxon>Eukaryota</taxon>
        <taxon>Metazoa</taxon>
        <taxon>Ecdysozoa</taxon>
        <taxon>Arthropoda</taxon>
        <taxon>Hexapoda</taxon>
        <taxon>Insecta</taxon>
        <taxon>Pterygota</taxon>
        <taxon>Neoptera</taxon>
        <taxon>Endopterygota</taxon>
        <taxon>Hymenoptera</taxon>
        <taxon>Apocrita</taxon>
        <taxon>Ichneumonoidea</taxon>
        <taxon>Braconidae</taxon>
        <taxon>Microgastrinae</taxon>
        <taxon>Glyptapanteles</taxon>
    </lineage>
</organism>
<protein>
    <submittedName>
        <fullName evidence="1">Uncharacterized protein</fullName>
    </submittedName>
</protein>
<dbReference type="AlphaFoldDB" id="B7S943"/>
<gene>
    <name evidence="1" type="ORF">GIP_L8_0320</name>
</gene>
<sequence>MEPDPAKGLLKTKNIPAKLVRHPARRSFFNISEEVPHIELLSTDRCDVVLPIEDRFIEIDIVSGNQSCSDLSVTEDESASLKTMTTSCDTILPGYKENTIQAIDVNAPSLRRSYFQTSPSPIF</sequence>
<name>B7S943_GLYIN</name>
<dbReference type="EMBL" id="EF710657">
    <property type="protein sequence ID" value="ACE75418.1"/>
    <property type="molecule type" value="Genomic_DNA"/>
</dbReference>
<proteinExistence type="predicted"/>
<reference evidence="1" key="1">
    <citation type="submission" date="2007-06" db="EMBL/GenBank/DDBJ databases">
        <title>Bracovirus Evolution: Comparative Genomics of Multiple Viral and Proviral Genomes.</title>
        <authorList>
            <person name="Desjardins C.A."/>
            <person name="Gundersen-Rindal D.E."/>
            <person name="Hostetler J.B."/>
            <person name="Tallon L.J."/>
            <person name="Utterback T.R."/>
            <person name="Fuester R.W."/>
            <person name="Schatz M.C."/>
            <person name="Pedroni M.J."/>
            <person name="Fadrosh D.W."/>
            <person name="Haas B.J."/>
            <person name="Toms B.S."/>
            <person name="Chen D."/>
            <person name="Nene V."/>
        </authorList>
    </citation>
    <scope>NUCLEOTIDE SEQUENCE</scope>
</reference>